<dbReference type="Pfam" id="PF13692">
    <property type="entry name" value="Glyco_trans_1_4"/>
    <property type="match status" value="1"/>
</dbReference>
<dbReference type="PANTHER" id="PTHR43179">
    <property type="entry name" value="RHAMNOSYLTRANSFERASE WBBL"/>
    <property type="match status" value="1"/>
</dbReference>
<dbReference type="InterPro" id="IPR001173">
    <property type="entry name" value="Glyco_trans_2-like"/>
</dbReference>
<sequence>MHSAWHRTRGSLRTRGLRGTVERILREFAPAPRVAPAALWLPDAEAPIALPVSDTPRASIVIPVHGQLAHTLGCLRALSVHADTPFETIVVDDASPDGTAEALADVAGLRLHRLAENKGFIGACNAGAALARGEILVFLNNDTAPQPGWLDALVGTLDAHPDAGIAGAQLIYPDGRLQEAGGLLFSSGHAFNYGRFGAPADPRHAHLREADYVSGAALAVRADLFARLGGFDAALRPAYYEDAELAMRARAEGFRTLYQPRARVVHFEGVSAGTSLGSGMKAHQVRNQARLYEKWKATLEADHPPPGTDPDLAARWRAHRRVLVVDAEMPRPDRDSASLRLFNLMRLLRQRGDAVAFFPADGKPDPRHGQALQDMGVEVWSEPWLGGAPRWFANRGRNLDAVIACRHFVAAPLFELTRRHAPRARFIFDTVDLHFVRELRAAELSGDAAARRAAEATRARELALIRRADLTWVVSEAERALLGELVPGARVDVLSNVHAVAGRGQPFAARRDLVFVGGFRHPPNADAVLWLGTEIFPAIRARLPDVALHVIGADPPEAVRALGERPGIRIHGYVPDIAPYMDGCRLALAPLRFGAGVKGKINLSMAHGQPVVATSCAVEGMHLEDGRDVRVADSAEAFAAAVADLYEDRTAWERLAEAALANVERHFSFEAAGAALARALDAPLRGA</sequence>
<keyword evidence="2" id="KW-0328">Glycosyltransferase</keyword>
<reference evidence="3" key="1">
    <citation type="journal article" date="2019" name="Int. J. Syst. Evol. Microbiol.">
        <title>The Global Catalogue of Microorganisms (GCM) 10K type strain sequencing project: providing services to taxonomists for standard genome sequencing and annotation.</title>
        <authorList>
            <consortium name="The Broad Institute Genomics Platform"/>
            <consortium name="The Broad Institute Genome Sequencing Center for Infectious Disease"/>
            <person name="Wu L."/>
            <person name="Ma J."/>
        </authorList>
    </citation>
    <scope>NUCLEOTIDE SEQUENCE [LARGE SCALE GENOMIC DNA]</scope>
    <source>
        <strain evidence="3">CGMCC 1.13574</strain>
    </source>
</reference>
<dbReference type="SUPFAM" id="SSF53756">
    <property type="entry name" value="UDP-Glycosyltransferase/glycogen phosphorylase"/>
    <property type="match status" value="1"/>
</dbReference>
<evidence type="ECO:0000259" key="1">
    <source>
        <dbReference type="Pfam" id="PF00535"/>
    </source>
</evidence>
<dbReference type="Gene3D" id="3.90.550.10">
    <property type="entry name" value="Spore Coat Polysaccharide Biosynthesis Protein SpsA, Chain A"/>
    <property type="match status" value="1"/>
</dbReference>
<dbReference type="EMBL" id="JBHSGG010000017">
    <property type="protein sequence ID" value="MFC4727805.1"/>
    <property type="molecule type" value="Genomic_DNA"/>
</dbReference>
<dbReference type="SUPFAM" id="SSF53448">
    <property type="entry name" value="Nucleotide-diphospho-sugar transferases"/>
    <property type="match status" value="1"/>
</dbReference>
<gene>
    <name evidence="2" type="ORF">ACFO3Q_06430</name>
</gene>
<dbReference type="InterPro" id="IPR029044">
    <property type="entry name" value="Nucleotide-diphossugar_trans"/>
</dbReference>
<dbReference type="CDD" id="cd04186">
    <property type="entry name" value="GT_2_like_c"/>
    <property type="match status" value="1"/>
</dbReference>
<organism evidence="2 3">
    <name type="scientific">Coralloluteibacterium thermophilum</name>
    <dbReference type="NCBI Taxonomy" id="2707049"/>
    <lineage>
        <taxon>Bacteria</taxon>
        <taxon>Pseudomonadati</taxon>
        <taxon>Pseudomonadota</taxon>
        <taxon>Gammaproteobacteria</taxon>
        <taxon>Lysobacterales</taxon>
        <taxon>Lysobacteraceae</taxon>
        <taxon>Coralloluteibacterium</taxon>
    </lineage>
</organism>
<dbReference type="CDD" id="cd03801">
    <property type="entry name" value="GT4_PimA-like"/>
    <property type="match status" value="1"/>
</dbReference>
<keyword evidence="2" id="KW-0808">Transferase</keyword>
<accession>A0ABV9NL85</accession>
<name>A0ABV9NL85_9GAMM</name>
<evidence type="ECO:0000313" key="3">
    <source>
        <dbReference type="Proteomes" id="UP001595892"/>
    </source>
</evidence>
<evidence type="ECO:0000313" key="2">
    <source>
        <dbReference type="EMBL" id="MFC4727805.1"/>
    </source>
</evidence>
<dbReference type="Gene3D" id="3.40.50.2000">
    <property type="entry name" value="Glycogen Phosphorylase B"/>
    <property type="match status" value="1"/>
</dbReference>
<feature type="domain" description="Glycosyltransferase 2-like" evidence="1">
    <location>
        <begin position="59"/>
        <end position="182"/>
    </location>
</feature>
<dbReference type="Proteomes" id="UP001595892">
    <property type="component" value="Unassembled WGS sequence"/>
</dbReference>
<proteinExistence type="predicted"/>
<dbReference type="EC" id="2.4.-.-" evidence="2"/>
<comment type="caution">
    <text evidence="2">The sequence shown here is derived from an EMBL/GenBank/DDBJ whole genome shotgun (WGS) entry which is preliminary data.</text>
</comment>
<dbReference type="Pfam" id="PF00535">
    <property type="entry name" value="Glycos_transf_2"/>
    <property type="match status" value="1"/>
</dbReference>
<dbReference type="GO" id="GO:0016757">
    <property type="term" value="F:glycosyltransferase activity"/>
    <property type="evidence" value="ECO:0007669"/>
    <property type="project" value="UniProtKB-KW"/>
</dbReference>
<protein>
    <submittedName>
        <fullName evidence="2">Glycosyltransferase</fullName>
        <ecNumber evidence="2">2.4.-.-</ecNumber>
    </submittedName>
</protein>
<dbReference type="RefSeq" id="WP_377003953.1">
    <property type="nucleotide sequence ID" value="NZ_JBHSGG010000017.1"/>
</dbReference>
<keyword evidence="3" id="KW-1185">Reference proteome</keyword>
<dbReference type="PANTHER" id="PTHR43179:SF7">
    <property type="entry name" value="RHAMNOSYLTRANSFERASE WBBL"/>
    <property type="match status" value="1"/>
</dbReference>